<dbReference type="GO" id="GO:0016740">
    <property type="term" value="F:transferase activity"/>
    <property type="evidence" value="ECO:0007669"/>
    <property type="project" value="UniProtKB-KW"/>
</dbReference>
<feature type="non-terminal residue" evidence="4">
    <location>
        <position position="1"/>
    </location>
</feature>
<keyword evidence="2" id="KW-0328">Glycosyltransferase</keyword>
<evidence type="ECO:0000313" key="4">
    <source>
        <dbReference type="EMBL" id="CAL4121198.1"/>
    </source>
</evidence>
<dbReference type="PANTHER" id="PTHR10730:SF53">
    <property type="entry name" value="GLYCOSYLTRANSFERASE 25 FAMILY MEMBER"/>
    <property type="match status" value="1"/>
</dbReference>
<dbReference type="AlphaFoldDB" id="A0AAV2RE69"/>
<evidence type="ECO:0000313" key="5">
    <source>
        <dbReference type="Proteomes" id="UP001497623"/>
    </source>
</evidence>
<comment type="similarity">
    <text evidence="1">Belongs to the glycosyltransferase 25 family.</text>
</comment>
<organism evidence="4 5">
    <name type="scientific">Meganyctiphanes norvegica</name>
    <name type="common">Northern krill</name>
    <name type="synonym">Thysanopoda norvegica</name>
    <dbReference type="NCBI Taxonomy" id="48144"/>
    <lineage>
        <taxon>Eukaryota</taxon>
        <taxon>Metazoa</taxon>
        <taxon>Ecdysozoa</taxon>
        <taxon>Arthropoda</taxon>
        <taxon>Crustacea</taxon>
        <taxon>Multicrustacea</taxon>
        <taxon>Malacostraca</taxon>
        <taxon>Eumalacostraca</taxon>
        <taxon>Eucarida</taxon>
        <taxon>Euphausiacea</taxon>
        <taxon>Euphausiidae</taxon>
        <taxon>Meganyctiphanes</taxon>
    </lineage>
</organism>
<dbReference type="Proteomes" id="UP001497623">
    <property type="component" value="Unassembled WGS sequence"/>
</dbReference>
<dbReference type="EMBL" id="CAXKWB010018771">
    <property type="protein sequence ID" value="CAL4121198.1"/>
    <property type="molecule type" value="Genomic_DNA"/>
</dbReference>
<keyword evidence="5" id="KW-1185">Reference proteome</keyword>
<evidence type="ECO:0000256" key="3">
    <source>
        <dbReference type="ARBA" id="ARBA00022679"/>
    </source>
</evidence>
<evidence type="ECO:0000256" key="1">
    <source>
        <dbReference type="ARBA" id="ARBA00006721"/>
    </source>
</evidence>
<sequence>VIRGWCPDEGCGGEQALDDHLLALPQESLVIIMDLRSGYRYLMTRPGDAVANLKSAVHDAVLAPHPLKFDQILEVIQNKDTANSKENKKEEINDVSIDDSEMHNEVSNKKEELKKEITEIKVYQNILKLVLEGGVAIGQVGALHKALQGKVQALGNALIDNQASFVLFSELQPGSLGFSSDLKATFIHDGGSEENEKNPIMVISDKADNLNVYNTIQAMVQYTDTSCSYTNTISENNEGTSNGRIAVVMTVGSNPVTPYFEEVLQGLVDQDYLKTLIHLTITTKNTSEIQELDNFFKHHSSSYGSLRLQEEDPDENVMTVCHGIDCTAVIIMSTLALLKDPNTLTRLMESRRPLVAPLLASKGKEILYNYNYDENDDNEASTNPFDQLIKERVIRGIVKVSSVKEFVVIKRKAIDDMVRGLKVGTFLDTRQTVGQMVDPRSIPEGKLYPSIWSAHQNPNLWTKRYISPELLEITSGKKQPEKV</sequence>
<comment type="caution">
    <text evidence="4">The sequence shown here is derived from an EMBL/GenBank/DDBJ whole genome shotgun (WGS) entry which is preliminary data.</text>
</comment>
<feature type="non-terminal residue" evidence="4">
    <location>
        <position position="483"/>
    </location>
</feature>
<name>A0AAV2RE69_MEGNR</name>
<reference evidence="4 5" key="1">
    <citation type="submission" date="2024-05" db="EMBL/GenBank/DDBJ databases">
        <authorList>
            <person name="Wallberg A."/>
        </authorList>
    </citation>
    <scope>NUCLEOTIDE SEQUENCE [LARGE SCALE GENOMIC DNA]</scope>
</reference>
<keyword evidence="3" id="KW-0808">Transferase</keyword>
<dbReference type="InterPro" id="IPR050757">
    <property type="entry name" value="Collagen_mod_GT25"/>
</dbReference>
<dbReference type="PANTHER" id="PTHR10730">
    <property type="entry name" value="PROCOLLAGEN-LYSINE,2-OXOGLUTARATE 5-DIOXYGENASE/GLYCOSYLTRANSFERASE 25 FAMILY MEMBER"/>
    <property type="match status" value="1"/>
</dbReference>
<proteinExistence type="inferred from homology"/>
<evidence type="ECO:0000256" key="2">
    <source>
        <dbReference type="ARBA" id="ARBA00022676"/>
    </source>
</evidence>
<protein>
    <submittedName>
        <fullName evidence="4">Uncharacterized protein</fullName>
    </submittedName>
</protein>
<gene>
    <name evidence="4" type="ORF">MNOR_LOCUS22369</name>
</gene>
<accession>A0AAV2RE69</accession>